<dbReference type="EMBL" id="QBKS01000001">
    <property type="protein sequence ID" value="PTX57248.1"/>
    <property type="molecule type" value="Genomic_DNA"/>
</dbReference>
<dbReference type="AlphaFoldDB" id="A0A2T6BME1"/>
<dbReference type="Proteomes" id="UP000243978">
    <property type="component" value="Unassembled WGS sequence"/>
</dbReference>
<sequence>MVDMAHYEALYDIRHDGLQALKGAKDLPAETARKHLRRLDRMPHCLKVLDIYSEAVVANSVAGRCRPGRANARLERLRAAGARRGDMRAYEAFEAKVTAKLDGLNMTGHGFTDRSLADADPQAVYQGVRDLISKLAQMGYPAFANSGTLLGLTREGGLLAHDDDIDLAVMLDVTTDAAAARAFTELFEKLQAEGLECSIRNEGNAIIKLPSIDGFEVDLFPAFGTRRRYSIYPYSRRGLRYTDVWPLKPCAATGINLPAKPETLLAANYGKGWRTPNPRFTFPWAARKREFAPFLSKLAPAP</sequence>
<evidence type="ECO:0008006" key="3">
    <source>
        <dbReference type="Google" id="ProtNLM"/>
    </source>
</evidence>
<dbReference type="OrthoDB" id="7858913at2"/>
<evidence type="ECO:0000313" key="2">
    <source>
        <dbReference type="Proteomes" id="UP000243978"/>
    </source>
</evidence>
<accession>A0A2T6BME1</accession>
<gene>
    <name evidence="1" type="ORF">C8N43_1914</name>
</gene>
<organism evidence="1 2">
    <name type="scientific">Litoreibacter ponti</name>
    <dbReference type="NCBI Taxonomy" id="1510457"/>
    <lineage>
        <taxon>Bacteria</taxon>
        <taxon>Pseudomonadati</taxon>
        <taxon>Pseudomonadota</taxon>
        <taxon>Alphaproteobacteria</taxon>
        <taxon>Rhodobacterales</taxon>
        <taxon>Roseobacteraceae</taxon>
        <taxon>Litoreibacter</taxon>
    </lineage>
</organism>
<reference evidence="1 2" key="1">
    <citation type="submission" date="2018-04" db="EMBL/GenBank/DDBJ databases">
        <title>Genomic Encyclopedia of Archaeal and Bacterial Type Strains, Phase II (KMG-II): from individual species to whole genera.</title>
        <authorList>
            <person name="Goeker M."/>
        </authorList>
    </citation>
    <scope>NUCLEOTIDE SEQUENCE [LARGE SCALE GENOMIC DNA]</scope>
    <source>
        <strain evidence="1 2">DSM 100977</strain>
    </source>
</reference>
<protein>
    <recommendedName>
        <fullName evidence="3">LicD family protein</fullName>
    </recommendedName>
</protein>
<dbReference type="RefSeq" id="WP_107845365.1">
    <property type="nucleotide sequence ID" value="NZ_QBKS01000001.1"/>
</dbReference>
<name>A0A2T6BME1_9RHOB</name>
<proteinExistence type="predicted"/>
<comment type="caution">
    <text evidence="1">The sequence shown here is derived from an EMBL/GenBank/DDBJ whole genome shotgun (WGS) entry which is preliminary data.</text>
</comment>
<keyword evidence="2" id="KW-1185">Reference proteome</keyword>
<evidence type="ECO:0000313" key="1">
    <source>
        <dbReference type="EMBL" id="PTX57248.1"/>
    </source>
</evidence>